<sequence>MYIKQLILNNFRSFTDLTIPFVDEEHGDQPSKTVVFIGNNGAGKTAILDALKTNLSWLVARINRFNSNGSPIAEKDIHNGQDFAAISLQLQYQDKCYNWRVAKTLRGRPKTTDSQLHDASDLALSFQAQLSLDATNAPLPLIAYYPVERVVLDIPLKIKTRHSFNQLDGYDNALQGVDFRRFFEWFRDREDSENEVRSQQVEADGIKLIEKFEVRVEEFGINEGDITAFFEAFNQLKASARDRQLMAVRVAIKTFMSDFDNLRIQRKPRLQMFVDKNGKTLDVAQLSQGEKSMMALVGDIARRLAMMNPALENPLKGFGIVLIDEVDLHLHPNWQRVIVGNLNKTFPNCQFVLTTHSPIVISESPNLLCYSLNDGELQKLNNLYGMDVNQVLLQDMDAGIRNADIQQDFDNLRDSLQDGQLADAKELLTKLEKQISIDNLELSKAKLLIRRLEVQRAANH</sequence>
<accession>A0A2S6HBH4</accession>
<dbReference type="Gene3D" id="3.40.50.300">
    <property type="entry name" value="P-loop containing nucleotide triphosphate hydrolases"/>
    <property type="match status" value="1"/>
</dbReference>
<dbReference type="GO" id="GO:0006302">
    <property type="term" value="P:double-strand break repair"/>
    <property type="evidence" value="ECO:0007669"/>
    <property type="project" value="TreeGrafter"/>
</dbReference>
<dbReference type="AlphaFoldDB" id="A0A2S6HBH4"/>
<evidence type="ECO:0000313" key="2">
    <source>
        <dbReference type="EMBL" id="PPK74802.1"/>
    </source>
</evidence>
<evidence type="ECO:0000259" key="1">
    <source>
        <dbReference type="Pfam" id="PF13304"/>
    </source>
</evidence>
<dbReference type="InterPro" id="IPR027417">
    <property type="entry name" value="P-loop_NTPase"/>
</dbReference>
<dbReference type="PANTHER" id="PTHR32182:SF23">
    <property type="entry name" value="ATP BINDING PROTEIN"/>
    <property type="match status" value="1"/>
</dbReference>
<dbReference type="RefSeq" id="WP_104429344.1">
    <property type="nucleotide sequence ID" value="NZ_PTIZ01000007.1"/>
</dbReference>
<dbReference type="EMBL" id="PTIZ01000007">
    <property type="protein sequence ID" value="PPK74802.1"/>
    <property type="molecule type" value="Genomic_DNA"/>
</dbReference>
<organism evidence="2 3">
    <name type="scientific">Methylobacter tundripaludum</name>
    <dbReference type="NCBI Taxonomy" id="173365"/>
    <lineage>
        <taxon>Bacteria</taxon>
        <taxon>Pseudomonadati</taxon>
        <taxon>Pseudomonadota</taxon>
        <taxon>Gammaproteobacteria</taxon>
        <taxon>Methylococcales</taxon>
        <taxon>Methylococcaceae</taxon>
        <taxon>Methylobacter</taxon>
    </lineage>
</organism>
<feature type="domain" description="ATPase AAA-type core" evidence="1">
    <location>
        <begin position="35"/>
        <end position="362"/>
    </location>
</feature>
<dbReference type="GO" id="GO:0016887">
    <property type="term" value="F:ATP hydrolysis activity"/>
    <property type="evidence" value="ECO:0007669"/>
    <property type="project" value="InterPro"/>
</dbReference>
<dbReference type="InterPro" id="IPR003959">
    <property type="entry name" value="ATPase_AAA_core"/>
</dbReference>
<dbReference type="SUPFAM" id="SSF52540">
    <property type="entry name" value="P-loop containing nucleoside triphosphate hydrolases"/>
    <property type="match status" value="1"/>
</dbReference>
<keyword evidence="2" id="KW-0067">ATP-binding</keyword>
<protein>
    <submittedName>
        <fullName evidence="2">Putative ATP-binding protein involved in virulence</fullName>
    </submittedName>
</protein>
<dbReference type="PANTHER" id="PTHR32182">
    <property type="entry name" value="DNA REPLICATION AND REPAIR PROTEIN RECF"/>
    <property type="match status" value="1"/>
</dbReference>
<comment type="caution">
    <text evidence="2">The sequence shown here is derived from an EMBL/GenBank/DDBJ whole genome shotgun (WGS) entry which is preliminary data.</text>
</comment>
<dbReference type="GO" id="GO:0005524">
    <property type="term" value="F:ATP binding"/>
    <property type="evidence" value="ECO:0007669"/>
    <property type="project" value="UniProtKB-KW"/>
</dbReference>
<dbReference type="GO" id="GO:0000731">
    <property type="term" value="P:DNA synthesis involved in DNA repair"/>
    <property type="evidence" value="ECO:0007669"/>
    <property type="project" value="TreeGrafter"/>
</dbReference>
<keyword evidence="2" id="KW-0547">Nucleotide-binding</keyword>
<dbReference type="Proteomes" id="UP000240010">
    <property type="component" value="Unassembled WGS sequence"/>
</dbReference>
<dbReference type="Pfam" id="PF13304">
    <property type="entry name" value="AAA_21"/>
    <property type="match status" value="1"/>
</dbReference>
<name>A0A2S6HBH4_9GAMM</name>
<evidence type="ECO:0000313" key="3">
    <source>
        <dbReference type="Proteomes" id="UP000240010"/>
    </source>
</evidence>
<reference evidence="2 3" key="1">
    <citation type="submission" date="2018-02" db="EMBL/GenBank/DDBJ databases">
        <title>Subsurface microbial communities from deep shales in Ohio and West Virginia, USA.</title>
        <authorList>
            <person name="Wrighton K."/>
        </authorList>
    </citation>
    <scope>NUCLEOTIDE SEQUENCE [LARGE SCALE GENOMIC DNA]</scope>
    <source>
        <strain evidence="2 3">OWC-DMM</strain>
    </source>
</reference>
<proteinExistence type="predicted"/>
<gene>
    <name evidence="2" type="ORF">B0F87_10745</name>
</gene>